<dbReference type="PANTHER" id="PTHR10309">
    <property type="entry name" value="MANNOSE-6-PHOSPHATE ISOMERASE"/>
    <property type="match status" value="1"/>
</dbReference>
<evidence type="ECO:0000256" key="6">
    <source>
        <dbReference type="ARBA" id="ARBA00018236"/>
    </source>
</evidence>
<keyword evidence="9 12" id="KW-0413">Isomerase</keyword>
<dbReference type="GO" id="GO:0009298">
    <property type="term" value="P:GDP-mannose biosynthetic process"/>
    <property type="evidence" value="ECO:0007669"/>
    <property type="project" value="UniProtKB-UniPathway"/>
</dbReference>
<dbReference type="Gene3D" id="2.60.120.10">
    <property type="entry name" value="Jelly Rolls"/>
    <property type="match status" value="2"/>
</dbReference>
<dbReference type="NCBIfam" id="TIGR00218">
    <property type="entry name" value="manA"/>
    <property type="match status" value="1"/>
</dbReference>
<feature type="binding site" evidence="11">
    <location>
        <position position="134"/>
    </location>
    <ligand>
        <name>Zn(2+)</name>
        <dbReference type="ChEBI" id="CHEBI:29105"/>
    </ligand>
</feature>
<evidence type="ECO:0000259" key="16">
    <source>
        <dbReference type="Pfam" id="PF20511"/>
    </source>
</evidence>
<keyword evidence="7 11" id="KW-0479">Metal-binding</keyword>
<comment type="similarity">
    <text evidence="4 13">Belongs to the mannose-6-phosphate isomerase type 1 family.</text>
</comment>
<dbReference type="GO" id="GO:0005829">
    <property type="term" value="C:cytosol"/>
    <property type="evidence" value="ECO:0007669"/>
    <property type="project" value="TreeGrafter"/>
</dbReference>
<dbReference type="CDD" id="cd07011">
    <property type="entry name" value="cupin_PMI_type_I_N"/>
    <property type="match status" value="1"/>
</dbReference>
<dbReference type="GO" id="GO:0005975">
    <property type="term" value="P:carbohydrate metabolic process"/>
    <property type="evidence" value="ECO:0007669"/>
    <property type="project" value="InterPro"/>
</dbReference>
<feature type="binding site" evidence="11">
    <location>
        <position position="159"/>
    </location>
    <ligand>
        <name>Zn(2+)</name>
        <dbReference type="ChEBI" id="CHEBI:29105"/>
    </ligand>
</feature>
<feature type="binding site" evidence="11">
    <location>
        <position position="304"/>
    </location>
    <ligand>
        <name>Zn(2+)</name>
        <dbReference type="ChEBI" id="CHEBI:29105"/>
    </ligand>
</feature>
<evidence type="ECO:0000256" key="2">
    <source>
        <dbReference type="ARBA" id="ARBA00002564"/>
    </source>
</evidence>
<dbReference type="UniPathway" id="UPA00126">
    <property type="reaction ID" value="UER00423"/>
</dbReference>
<evidence type="ECO:0000313" key="19">
    <source>
        <dbReference type="Proteomes" id="UP000480548"/>
    </source>
</evidence>
<feature type="domain" description="Phosphomannose isomerase type I catalytic" evidence="16">
    <location>
        <begin position="43"/>
        <end position="176"/>
    </location>
</feature>
<dbReference type="PROSITE" id="PS00966">
    <property type="entry name" value="PMI_I_2"/>
    <property type="match status" value="1"/>
</dbReference>
<organism evidence="18 19">
    <name type="scientific">Orbilia oligospora</name>
    <name type="common">Nematode-trapping fungus</name>
    <name type="synonym">Arthrobotrys oligospora</name>
    <dbReference type="NCBI Taxonomy" id="2813651"/>
    <lineage>
        <taxon>Eukaryota</taxon>
        <taxon>Fungi</taxon>
        <taxon>Dikarya</taxon>
        <taxon>Ascomycota</taxon>
        <taxon>Pezizomycotina</taxon>
        <taxon>Orbiliomycetes</taxon>
        <taxon>Orbiliales</taxon>
        <taxon>Orbiliaceae</taxon>
        <taxon>Orbilia</taxon>
    </lineage>
</organism>
<comment type="catalytic activity">
    <reaction evidence="1 12">
        <text>D-mannose 6-phosphate = D-fructose 6-phosphate</text>
        <dbReference type="Rhea" id="RHEA:12356"/>
        <dbReference type="ChEBI" id="CHEBI:58735"/>
        <dbReference type="ChEBI" id="CHEBI:61527"/>
        <dbReference type="EC" id="5.3.1.8"/>
    </reaction>
</comment>
<protein>
    <recommendedName>
        <fullName evidence="6 12">Mannose-6-phosphate isomerase</fullName>
        <ecNumber evidence="5 12">5.3.1.8</ecNumber>
    </recommendedName>
</protein>
<dbReference type="InterPro" id="IPR018050">
    <property type="entry name" value="Pmannose_isomerase-type1_CS"/>
</dbReference>
<evidence type="ECO:0000256" key="7">
    <source>
        <dbReference type="ARBA" id="ARBA00022723"/>
    </source>
</evidence>
<evidence type="ECO:0000259" key="17">
    <source>
        <dbReference type="Pfam" id="PF20512"/>
    </source>
</evidence>
<dbReference type="InterPro" id="IPR046458">
    <property type="entry name" value="PMI_typeI_hel"/>
</dbReference>
<evidence type="ECO:0000256" key="1">
    <source>
        <dbReference type="ARBA" id="ARBA00000757"/>
    </source>
</evidence>
<dbReference type="Proteomes" id="UP000480548">
    <property type="component" value="Unassembled WGS sequence"/>
</dbReference>
<evidence type="ECO:0000256" key="3">
    <source>
        <dbReference type="ARBA" id="ARBA00004666"/>
    </source>
</evidence>
<dbReference type="Gene3D" id="1.10.441.10">
    <property type="entry name" value="Phosphomannose Isomerase, domain 2"/>
    <property type="match status" value="1"/>
</dbReference>
<dbReference type="AlphaFoldDB" id="A0A7C8JPN7"/>
<dbReference type="InterPro" id="IPR046456">
    <property type="entry name" value="PMI_typeI_C"/>
</dbReference>
<dbReference type="Pfam" id="PF20512">
    <property type="entry name" value="PMI_typeI_hel"/>
    <property type="match status" value="1"/>
</dbReference>
<evidence type="ECO:0000256" key="9">
    <source>
        <dbReference type="ARBA" id="ARBA00023235"/>
    </source>
</evidence>
<proteinExistence type="inferred from homology"/>
<dbReference type="PRINTS" id="PR00714">
    <property type="entry name" value="MAN6PISMRASE"/>
</dbReference>
<dbReference type="PROSITE" id="PS00965">
    <property type="entry name" value="PMI_I_1"/>
    <property type="match status" value="1"/>
</dbReference>
<feature type="active site" evidence="10">
    <location>
        <position position="323"/>
    </location>
</feature>
<dbReference type="GO" id="GO:0004476">
    <property type="term" value="F:mannose-6-phosphate isomerase activity"/>
    <property type="evidence" value="ECO:0007669"/>
    <property type="project" value="UniProtKB-EC"/>
</dbReference>
<dbReference type="EC" id="5.3.1.8" evidence="5 12"/>
<comment type="caution">
    <text evidence="18">The sequence shown here is derived from an EMBL/GenBank/DDBJ whole genome shotgun (WGS) entry which is preliminary data.</text>
</comment>
<evidence type="ECO:0000256" key="11">
    <source>
        <dbReference type="PIRSR" id="PIRSR001480-2"/>
    </source>
</evidence>
<dbReference type="EMBL" id="WIQZ01000094">
    <property type="protein sequence ID" value="KAF3125038.1"/>
    <property type="molecule type" value="Genomic_DNA"/>
</dbReference>
<gene>
    <name evidence="18" type="primary">PMI1</name>
    <name evidence="18" type="ORF">TWF703_011069</name>
</gene>
<dbReference type="Pfam" id="PF20511">
    <property type="entry name" value="PMI_typeI_cat"/>
    <property type="match status" value="1"/>
</dbReference>
<evidence type="ECO:0000256" key="5">
    <source>
        <dbReference type="ARBA" id="ARBA00011956"/>
    </source>
</evidence>
<evidence type="ECO:0000259" key="15">
    <source>
        <dbReference type="Pfam" id="PF01238"/>
    </source>
</evidence>
<evidence type="ECO:0000256" key="10">
    <source>
        <dbReference type="PIRSR" id="PIRSR001480-1"/>
    </source>
</evidence>
<keyword evidence="8 11" id="KW-0862">Zinc</keyword>
<dbReference type="InterPro" id="IPR014710">
    <property type="entry name" value="RmlC-like_jellyroll"/>
</dbReference>
<dbReference type="GO" id="GO:0008270">
    <property type="term" value="F:zinc ion binding"/>
    <property type="evidence" value="ECO:0007669"/>
    <property type="project" value="InterPro"/>
</dbReference>
<dbReference type="PANTHER" id="PTHR10309:SF0">
    <property type="entry name" value="MANNOSE-6-PHOSPHATE ISOMERASE"/>
    <property type="match status" value="1"/>
</dbReference>
<evidence type="ECO:0000256" key="14">
    <source>
        <dbReference type="RuleBase" id="RU004248"/>
    </source>
</evidence>
<feature type="domain" description="Phosphomannose isomerase type I helical insertion" evidence="17">
    <location>
        <begin position="192"/>
        <end position="285"/>
    </location>
</feature>
<feature type="binding site" evidence="11">
    <location>
        <position position="132"/>
    </location>
    <ligand>
        <name>Zn(2+)</name>
        <dbReference type="ChEBI" id="CHEBI:29105"/>
    </ligand>
</feature>
<evidence type="ECO:0000256" key="12">
    <source>
        <dbReference type="RuleBase" id="RU000611"/>
    </source>
</evidence>
<evidence type="ECO:0000256" key="8">
    <source>
        <dbReference type="ARBA" id="ARBA00022833"/>
    </source>
</evidence>
<comment type="cofactor">
    <cofactor evidence="11 12">
        <name>Zn(2+)</name>
        <dbReference type="ChEBI" id="CHEBI:29105"/>
    </cofactor>
    <text evidence="11 12">Binds 1 zinc ion per subunit.</text>
</comment>
<dbReference type="PIRSF" id="PIRSF001480">
    <property type="entry name" value="Mannose-6-phosphate_isomerase"/>
    <property type="match status" value="1"/>
</dbReference>
<dbReference type="SUPFAM" id="SSF51182">
    <property type="entry name" value="RmlC-like cupins"/>
    <property type="match status" value="1"/>
</dbReference>
<dbReference type="InterPro" id="IPR046457">
    <property type="entry name" value="PMI_typeI_cat"/>
</dbReference>
<name>A0A7C8JPN7_ORBOL</name>
<accession>A0A7C8JPN7</accession>
<evidence type="ECO:0000313" key="18">
    <source>
        <dbReference type="EMBL" id="KAF3125038.1"/>
    </source>
</evidence>
<dbReference type="InterPro" id="IPR016305">
    <property type="entry name" value="Mannose-6-P_Isomerase"/>
</dbReference>
<dbReference type="Pfam" id="PF01238">
    <property type="entry name" value="PMI_typeI_C"/>
    <property type="match status" value="1"/>
</dbReference>
<comment type="pathway">
    <text evidence="3 14">Nucleotide-sugar biosynthesis; GDP-alpha-D-mannose biosynthesis; alpha-D-mannose 1-phosphate from D-fructose 6-phosphate: step 1/2.</text>
</comment>
<sequence>MVLPVSTIMTGVCTIPLITPTFTFTFTFTFTSHLYTPPFFLVGKPGSTSRAAQFAAASSIGIAINEDKPYAELWMGTHPTLPSTDVASGRSLRDLVSDNESLLGPAVVGRFGAGTLPFLFKVLSIGKALSIQAHPDKRLAEQLHADDPKNYPDDNHKPEMAIAITPFTGLCGFRPLSEIDHFLSTIPALRNLLGSAAIDSFKSLLASENEADRKRGLRDLYAELMTSDSVAIASGAESLVRAAKSQPDTFAGGTLLSNGGSFSDLIIELNNQFPSDVGLFSTFFLNFVSLSPGQAMFLQANEPHAYLSGDIIECMAASDNVVRAGFTPKFKDVKTLIKMLTYRSAPVSAQVMSPTPYPFGILDLNTKSESLLYDPPIEEFSVIRTTLESGSVEFQGILGPSIIIFTAGTGEVRGGGIVGEKVVSIRPGTVVFVGAGLYIQIEGTGIEGYRAFCSVEQD</sequence>
<evidence type="ECO:0000256" key="4">
    <source>
        <dbReference type="ARBA" id="ARBA00010772"/>
    </source>
</evidence>
<dbReference type="InterPro" id="IPR011051">
    <property type="entry name" value="RmlC_Cupin_sf"/>
</dbReference>
<feature type="domain" description="Phosphomannose isomerase type I C-terminal" evidence="15">
    <location>
        <begin position="370"/>
        <end position="413"/>
    </location>
</feature>
<comment type="function">
    <text evidence="2">Involved in the synthesis of the GDP-mannose and dolichol-phosphate-mannose required for a number of critical mannosyl transfer reactions.</text>
</comment>
<dbReference type="InterPro" id="IPR001250">
    <property type="entry name" value="Man6P_Isoase-1"/>
</dbReference>
<evidence type="ECO:0000256" key="13">
    <source>
        <dbReference type="RuleBase" id="RU004189"/>
    </source>
</evidence>
<reference evidence="18 19" key="1">
    <citation type="submission" date="2019-06" db="EMBL/GenBank/DDBJ databases">
        <authorList>
            <person name="Palmer J.M."/>
        </authorList>
    </citation>
    <scope>NUCLEOTIDE SEQUENCE [LARGE SCALE GENOMIC DNA]</scope>
    <source>
        <strain evidence="18 19">TWF703</strain>
    </source>
</reference>